<dbReference type="Proteomes" id="UP001145114">
    <property type="component" value="Unassembled WGS sequence"/>
</dbReference>
<protein>
    <submittedName>
        <fullName evidence="1">Uncharacterized protein</fullName>
    </submittedName>
</protein>
<name>A0ACC1HLJ2_9FUNG</name>
<sequence>MNTWAFSCLVRDVVDGAQALLPVVKDLVADFLNLVGTADKSASNYVPRVRVRIEDYAHTKPGGVGRLPSRFTTTSGDRQQWVVSIVSSVQGEPVKGSLNVNELMTILYYRGYLSIKDKAYLIIPNYEVLYAWLDLIGVDLSANRLVSGVGWRSAPVDRLISGECLKFIEHVERVLEAQDQKRNPIQTYEPPFWMLASLILLLFLDSSRHDVTREISTSQGRFDLVVKPRRGVINDGGRGPLGVLIKTKQADPKTVDKDTPS</sequence>
<comment type="caution">
    <text evidence="1">The sequence shown here is derived from an EMBL/GenBank/DDBJ whole genome shotgun (WGS) entry which is preliminary data.</text>
</comment>
<feature type="non-terminal residue" evidence="1">
    <location>
        <position position="261"/>
    </location>
</feature>
<gene>
    <name evidence="1" type="ORF">EV182_006422</name>
</gene>
<proteinExistence type="predicted"/>
<keyword evidence="2" id="KW-1185">Reference proteome</keyword>
<dbReference type="EMBL" id="JAMZIH010002630">
    <property type="protein sequence ID" value="KAJ1677317.1"/>
    <property type="molecule type" value="Genomic_DNA"/>
</dbReference>
<evidence type="ECO:0000313" key="2">
    <source>
        <dbReference type="Proteomes" id="UP001145114"/>
    </source>
</evidence>
<reference evidence="1" key="1">
    <citation type="submission" date="2022-06" db="EMBL/GenBank/DDBJ databases">
        <title>Phylogenomic reconstructions and comparative analyses of Kickxellomycotina fungi.</title>
        <authorList>
            <person name="Reynolds N.K."/>
            <person name="Stajich J.E."/>
            <person name="Barry K."/>
            <person name="Grigoriev I.V."/>
            <person name="Crous P."/>
            <person name="Smith M.E."/>
        </authorList>
    </citation>
    <scope>NUCLEOTIDE SEQUENCE</scope>
    <source>
        <strain evidence="1">RSA 2271</strain>
    </source>
</reference>
<evidence type="ECO:0000313" key="1">
    <source>
        <dbReference type="EMBL" id="KAJ1677317.1"/>
    </source>
</evidence>
<accession>A0ACC1HLJ2</accession>
<organism evidence="1 2">
    <name type="scientific">Spiromyces aspiralis</name>
    <dbReference type="NCBI Taxonomy" id="68401"/>
    <lineage>
        <taxon>Eukaryota</taxon>
        <taxon>Fungi</taxon>
        <taxon>Fungi incertae sedis</taxon>
        <taxon>Zoopagomycota</taxon>
        <taxon>Kickxellomycotina</taxon>
        <taxon>Kickxellomycetes</taxon>
        <taxon>Kickxellales</taxon>
        <taxon>Kickxellaceae</taxon>
        <taxon>Spiromyces</taxon>
    </lineage>
</organism>